<dbReference type="AlphaFoldDB" id="A0AAN6Y160"/>
<organism evidence="6 7">
    <name type="scientific">Rhypophila decipiens</name>
    <dbReference type="NCBI Taxonomy" id="261697"/>
    <lineage>
        <taxon>Eukaryota</taxon>
        <taxon>Fungi</taxon>
        <taxon>Dikarya</taxon>
        <taxon>Ascomycota</taxon>
        <taxon>Pezizomycotina</taxon>
        <taxon>Sordariomycetes</taxon>
        <taxon>Sordariomycetidae</taxon>
        <taxon>Sordariales</taxon>
        <taxon>Naviculisporaceae</taxon>
        <taxon>Rhypophila</taxon>
    </lineage>
</organism>
<dbReference type="InterPro" id="IPR036291">
    <property type="entry name" value="NAD(P)-bd_dom_sf"/>
</dbReference>
<evidence type="ECO:0000256" key="3">
    <source>
        <dbReference type="ARBA" id="ARBA00022589"/>
    </source>
</evidence>
<reference evidence="6" key="2">
    <citation type="submission" date="2023-05" db="EMBL/GenBank/DDBJ databases">
        <authorList>
            <consortium name="Lawrence Berkeley National Laboratory"/>
            <person name="Steindorff A."/>
            <person name="Hensen N."/>
            <person name="Bonometti L."/>
            <person name="Westerberg I."/>
            <person name="Brannstrom I.O."/>
            <person name="Guillou S."/>
            <person name="Cros-Aarteil S."/>
            <person name="Calhoun S."/>
            <person name="Haridas S."/>
            <person name="Kuo A."/>
            <person name="Mondo S."/>
            <person name="Pangilinan J."/>
            <person name="Riley R."/>
            <person name="Labutti K."/>
            <person name="Andreopoulos B."/>
            <person name="Lipzen A."/>
            <person name="Chen C."/>
            <person name="Yanf M."/>
            <person name="Daum C."/>
            <person name="Ng V."/>
            <person name="Clum A."/>
            <person name="Ohm R."/>
            <person name="Martin F."/>
            <person name="Silar P."/>
            <person name="Natvig D."/>
            <person name="Lalanne C."/>
            <person name="Gautier V."/>
            <person name="Ament-Velasquez S.L."/>
            <person name="Kruys A."/>
            <person name="Hutchinson M.I."/>
            <person name="Powell A.J."/>
            <person name="Barry K."/>
            <person name="Miller A.N."/>
            <person name="Grigoriev I.V."/>
            <person name="Debuchy R."/>
            <person name="Gladieux P."/>
            <person name="Thoren M.H."/>
            <person name="Johannesson H."/>
        </authorList>
    </citation>
    <scope>NUCLEOTIDE SEQUENCE</scope>
    <source>
        <strain evidence="6">PSN293</strain>
    </source>
</reference>
<dbReference type="Gene3D" id="3.40.50.720">
    <property type="entry name" value="NAD(P)-binding Rossmann-like Domain"/>
    <property type="match status" value="1"/>
</dbReference>
<dbReference type="GO" id="GO:0016491">
    <property type="term" value="F:oxidoreductase activity"/>
    <property type="evidence" value="ECO:0007669"/>
    <property type="project" value="UniProtKB-KW"/>
</dbReference>
<protein>
    <submittedName>
        <fullName evidence="6">Nucleoside-diphosphate-sugar epimerase family protein</fullName>
    </submittedName>
</protein>
<gene>
    <name evidence="6" type="ORF">QBC37DRAFT_428370</name>
</gene>
<dbReference type="InterPro" id="IPR008030">
    <property type="entry name" value="NmrA-like"/>
</dbReference>
<comment type="similarity">
    <text evidence="2">Belongs to the fgaFS/easG family.</text>
</comment>
<evidence type="ECO:0000313" key="6">
    <source>
        <dbReference type="EMBL" id="KAK4210708.1"/>
    </source>
</evidence>
<evidence type="ECO:0000259" key="5">
    <source>
        <dbReference type="Pfam" id="PF05368"/>
    </source>
</evidence>
<evidence type="ECO:0000256" key="4">
    <source>
        <dbReference type="ARBA" id="ARBA00023002"/>
    </source>
</evidence>
<keyword evidence="7" id="KW-1185">Reference proteome</keyword>
<dbReference type="GO" id="GO:0009820">
    <property type="term" value="P:alkaloid metabolic process"/>
    <property type="evidence" value="ECO:0007669"/>
    <property type="project" value="UniProtKB-KW"/>
</dbReference>
<dbReference type="EMBL" id="MU858168">
    <property type="protein sequence ID" value="KAK4210708.1"/>
    <property type="molecule type" value="Genomic_DNA"/>
</dbReference>
<feature type="domain" description="NmrA-like" evidence="5">
    <location>
        <begin position="126"/>
        <end position="285"/>
    </location>
</feature>
<dbReference type="SUPFAM" id="SSF51735">
    <property type="entry name" value="NAD(P)-binding Rossmann-fold domains"/>
    <property type="match status" value="1"/>
</dbReference>
<dbReference type="PANTHER" id="PTHR43162">
    <property type="match status" value="1"/>
</dbReference>
<dbReference type="Pfam" id="PF05368">
    <property type="entry name" value="NmrA"/>
    <property type="match status" value="1"/>
</dbReference>
<evidence type="ECO:0000256" key="2">
    <source>
        <dbReference type="ARBA" id="ARBA00005372"/>
    </source>
</evidence>
<name>A0AAN6Y160_9PEZI</name>
<dbReference type="Proteomes" id="UP001301769">
    <property type="component" value="Unassembled WGS sequence"/>
</dbReference>
<dbReference type="InterPro" id="IPR019901">
    <property type="entry name" value="Ergot_alkaloid_biosynthesis"/>
</dbReference>
<proteinExistence type="inferred from homology"/>
<sequence length="293" mass="32409">MAILLTGGTSAQTSVEIAKKCTSSNIPFILASRRGNDGDGDGDKSPLPSVKFDWTDPSTYPNPFSYRFPNKPDEKITAVYMVIPTVQDPDKHMKAFIDYAISQGVKRFVMMAGTTITLGGPGRGKVWQYLVEKGVEYAICRPTWFQENLAKWGDMLTIKNQGKIYGCVGDAKIPFISAVDVAHVAFVTLTQKEAPNMDYRIVGPELLTYKEVAAKFTAVLGKTVEYVNLTSEERHAGMVQFGIPADTATFMVWLEEQTAAGSETHMNDVVETLTGKKPRSLDQFIEENKAVWM</sequence>
<dbReference type="Gene3D" id="3.90.25.10">
    <property type="entry name" value="UDP-galactose 4-epimerase, domain 1"/>
    <property type="match status" value="1"/>
</dbReference>
<dbReference type="PANTHER" id="PTHR43162:SF1">
    <property type="entry name" value="PRESTALK A DIFFERENTIATION PROTEIN A"/>
    <property type="match status" value="1"/>
</dbReference>
<accession>A0AAN6Y160</accession>
<reference evidence="6" key="1">
    <citation type="journal article" date="2023" name="Mol. Phylogenet. Evol.">
        <title>Genome-scale phylogeny and comparative genomics of the fungal order Sordariales.</title>
        <authorList>
            <person name="Hensen N."/>
            <person name="Bonometti L."/>
            <person name="Westerberg I."/>
            <person name="Brannstrom I.O."/>
            <person name="Guillou S."/>
            <person name="Cros-Aarteil S."/>
            <person name="Calhoun S."/>
            <person name="Haridas S."/>
            <person name="Kuo A."/>
            <person name="Mondo S."/>
            <person name="Pangilinan J."/>
            <person name="Riley R."/>
            <person name="LaButti K."/>
            <person name="Andreopoulos B."/>
            <person name="Lipzen A."/>
            <person name="Chen C."/>
            <person name="Yan M."/>
            <person name="Daum C."/>
            <person name="Ng V."/>
            <person name="Clum A."/>
            <person name="Steindorff A."/>
            <person name="Ohm R.A."/>
            <person name="Martin F."/>
            <person name="Silar P."/>
            <person name="Natvig D.O."/>
            <person name="Lalanne C."/>
            <person name="Gautier V."/>
            <person name="Ament-Velasquez S.L."/>
            <person name="Kruys A."/>
            <person name="Hutchinson M.I."/>
            <person name="Powell A.J."/>
            <person name="Barry K."/>
            <person name="Miller A.N."/>
            <person name="Grigoriev I.V."/>
            <person name="Debuchy R."/>
            <person name="Gladieux P."/>
            <person name="Hiltunen Thoren M."/>
            <person name="Johannesson H."/>
        </authorList>
    </citation>
    <scope>NUCLEOTIDE SEQUENCE</scope>
    <source>
        <strain evidence="6">PSN293</strain>
    </source>
</reference>
<comment type="pathway">
    <text evidence="1">Alkaloid biosynthesis; ergot alkaloid biosynthesis.</text>
</comment>
<evidence type="ECO:0000256" key="1">
    <source>
        <dbReference type="ARBA" id="ARBA00005107"/>
    </source>
</evidence>
<evidence type="ECO:0000313" key="7">
    <source>
        <dbReference type="Proteomes" id="UP001301769"/>
    </source>
</evidence>
<keyword evidence="3" id="KW-0017">Alkaloid metabolism</keyword>
<keyword evidence="4" id="KW-0560">Oxidoreductase</keyword>
<dbReference type="NCBIfam" id="TIGR03649">
    <property type="entry name" value="ergot_EASG"/>
    <property type="match status" value="1"/>
</dbReference>
<comment type="caution">
    <text evidence="6">The sequence shown here is derived from an EMBL/GenBank/DDBJ whole genome shotgun (WGS) entry which is preliminary data.</text>
</comment>
<dbReference type="InterPro" id="IPR051604">
    <property type="entry name" value="Ergot_Alk_Oxidoreductase"/>
</dbReference>